<accession>A0ABY9BGJ5</accession>
<dbReference type="EMBL" id="CP126649">
    <property type="protein sequence ID" value="WJZ81906.1"/>
    <property type="molecule type" value="Genomic_DNA"/>
</dbReference>
<dbReference type="PROSITE" id="PS50005">
    <property type="entry name" value="TPR"/>
    <property type="match status" value="1"/>
</dbReference>
<dbReference type="SUPFAM" id="SSF48452">
    <property type="entry name" value="TPR-like"/>
    <property type="match status" value="1"/>
</dbReference>
<dbReference type="SUPFAM" id="SSF49764">
    <property type="entry name" value="HSP20-like chaperones"/>
    <property type="match status" value="1"/>
</dbReference>
<evidence type="ECO:0000256" key="1">
    <source>
        <dbReference type="PROSITE-ProRule" id="PRU00339"/>
    </source>
</evidence>
<dbReference type="PANTHER" id="PTHR45862">
    <property type="entry name" value="PROTEIN SGT1 HOMOLOG"/>
    <property type="match status" value="1"/>
</dbReference>
<dbReference type="InterPro" id="IPR019734">
    <property type="entry name" value="TPR_rpt"/>
</dbReference>
<evidence type="ECO:0000313" key="5">
    <source>
        <dbReference type="Proteomes" id="UP001227230"/>
    </source>
</evidence>
<organism evidence="4 5">
    <name type="scientific">Vitis vinifera</name>
    <name type="common">Grape</name>
    <dbReference type="NCBI Taxonomy" id="29760"/>
    <lineage>
        <taxon>Eukaryota</taxon>
        <taxon>Viridiplantae</taxon>
        <taxon>Streptophyta</taxon>
        <taxon>Embryophyta</taxon>
        <taxon>Tracheophyta</taxon>
        <taxon>Spermatophyta</taxon>
        <taxon>Magnoliopsida</taxon>
        <taxon>eudicotyledons</taxon>
        <taxon>Gunneridae</taxon>
        <taxon>Pentapetalae</taxon>
        <taxon>rosids</taxon>
        <taxon>Vitales</taxon>
        <taxon>Vitaceae</taxon>
        <taxon>Viteae</taxon>
        <taxon>Vitis</taxon>
    </lineage>
</organism>
<dbReference type="InterPro" id="IPR044563">
    <property type="entry name" value="Sgt1-like"/>
</dbReference>
<evidence type="ECO:0000259" key="3">
    <source>
        <dbReference type="PROSITE" id="PS51203"/>
    </source>
</evidence>
<keyword evidence="1" id="KW-0802">TPR repeat</keyword>
<dbReference type="CDD" id="cd06466">
    <property type="entry name" value="p23_CS_SGT1_like"/>
    <property type="match status" value="1"/>
</dbReference>
<name>A0ABY9BGJ5_VITVI</name>
<dbReference type="Pfam" id="PF04969">
    <property type="entry name" value="CS"/>
    <property type="match status" value="1"/>
</dbReference>
<proteinExistence type="predicted"/>
<feature type="repeat" description="TPR" evidence="1">
    <location>
        <begin position="2"/>
        <end position="35"/>
    </location>
</feature>
<dbReference type="PROSITE" id="PS51203">
    <property type="entry name" value="CS"/>
    <property type="match status" value="1"/>
</dbReference>
<feature type="domain" description="CS" evidence="3">
    <location>
        <begin position="136"/>
        <end position="225"/>
    </location>
</feature>
<dbReference type="Gene3D" id="1.25.40.10">
    <property type="entry name" value="Tetratricopeptide repeat domain"/>
    <property type="match status" value="1"/>
</dbReference>
<sequence>MAVELERKAGVAFIDEDYKLAVDLFSKALKIRPNNAELLASRAQANIMLHDYLEAVGDAIKAIQLDPSMAKAYLRKGIACFKLEEYQTAKVALEKGVRFAQNDPRFAKLIKECNDCIAVENASITVGRGASTALAKPKYRHEYYQKPEEVVVTIFAKGIPENNVVVHFAVQTLSVAIEVPGLTPYYLHLRLFGKIIPDNSRYAVMSTKVEIRLAKAEALNWPSLEISDKDQRPTNPSSKAKVIDWDKLQAQIEEEEKEEELKDDATRNADTQRTMNKKT</sequence>
<dbReference type="Proteomes" id="UP001227230">
    <property type="component" value="Chromosome 2"/>
</dbReference>
<reference evidence="4 5" key="1">
    <citation type="journal article" date="2023" name="Hortic Res">
        <title>The complete reference genome for grapevine (Vitis vinifera L.) genetics and breeding.</title>
        <authorList>
            <person name="Shi X."/>
            <person name="Cao S."/>
            <person name="Wang X."/>
            <person name="Huang S."/>
            <person name="Wang Y."/>
            <person name="Liu Z."/>
            <person name="Liu W."/>
            <person name="Leng X."/>
            <person name="Peng Y."/>
            <person name="Wang N."/>
            <person name="Wang Y."/>
            <person name="Ma Z."/>
            <person name="Xu X."/>
            <person name="Zhang F."/>
            <person name="Xue H."/>
            <person name="Zhong H."/>
            <person name="Wang Y."/>
            <person name="Zhang K."/>
            <person name="Velt A."/>
            <person name="Avia K."/>
            <person name="Holtgrawe D."/>
            <person name="Grimplet J."/>
            <person name="Matus J.T."/>
            <person name="Ware D."/>
            <person name="Wu X."/>
            <person name="Wang H."/>
            <person name="Liu C."/>
            <person name="Fang Y."/>
            <person name="Rustenholz C."/>
            <person name="Cheng Z."/>
            <person name="Xiao H."/>
            <person name="Zhou Y."/>
        </authorList>
    </citation>
    <scope>NUCLEOTIDE SEQUENCE [LARGE SCALE GENOMIC DNA]</scope>
    <source>
        <strain evidence="5">cv. Pinot noir / PN40024</strain>
        <tissue evidence="4">Leaf</tissue>
    </source>
</reference>
<dbReference type="Pfam" id="PF13181">
    <property type="entry name" value="TPR_8"/>
    <property type="match status" value="1"/>
</dbReference>
<dbReference type="Gene3D" id="2.60.40.790">
    <property type="match status" value="1"/>
</dbReference>
<feature type="region of interest" description="Disordered" evidence="2">
    <location>
        <begin position="253"/>
        <end position="279"/>
    </location>
</feature>
<protein>
    <recommendedName>
        <fullName evidence="3">CS domain-containing protein</fullName>
    </recommendedName>
</protein>
<dbReference type="SMART" id="SM00028">
    <property type="entry name" value="TPR"/>
    <property type="match status" value="3"/>
</dbReference>
<feature type="compositionally biased region" description="Polar residues" evidence="2">
    <location>
        <begin position="268"/>
        <end position="279"/>
    </location>
</feature>
<dbReference type="InterPro" id="IPR007052">
    <property type="entry name" value="CS_dom"/>
</dbReference>
<dbReference type="InterPro" id="IPR011990">
    <property type="entry name" value="TPR-like_helical_dom_sf"/>
</dbReference>
<evidence type="ECO:0000313" key="4">
    <source>
        <dbReference type="EMBL" id="WJZ81906.1"/>
    </source>
</evidence>
<keyword evidence="5" id="KW-1185">Reference proteome</keyword>
<dbReference type="InterPro" id="IPR008978">
    <property type="entry name" value="HSP20-like_chaperone"/>
</dbReference>
<evidence type="ECO:0000256" key="2">
    <source>
        <dbReference type="SAM" id="MobiDB-lite"/>
    </source>
</evidence>
<gene>
    <name evidence="4" type="ORF">VitviT2T_001716</name>
</gene>